<evidence type="ECO:0000313" key="5">
    <source>
        <dbReference type="Proteomes" id="UP001409585"/>
    </source>
</evidence>
<evidence type="ECO:0000256" key="1">
    <source>
        <dbReference type="ARBA" id="ARBA00001946"/>
    </source>
</evidence>
<keyword evidence="2" id="KW-0175">Coiled coil</keyword>
<dbReference type="NCBIfam" id="TIGR00254">
    <property type="entry name" value="GGDEF"/>
    <property type="match status" value="1"/>
</dbReference>
<dbReference type="SMART" id="SM00267">
    <property type="entry name" value="GGDEF"/>
    <property type="match status" value="2"/>
</dbReference>
<dbReference type="CDD" id="cd00130">
    <property type="entry name" value="PAS"/>
    <property type="match status" value="1"/>
</dbReference>
<dbReference type="Pfam" id="PF08448">
    <property type="entry name" value="PAS_4"/>
    <property type="match status" value="1"/>
</dbReference>
<dbReference type="SUPFAM" id="SSF55785">
    <property type="entry name" value="PYP-like sensor domain (PAS domain)"/>
    <property type="match status" value="1"/>
</dbReference>
<dbReference type="RefSeq" id="WP_345426641.1">
    <property type="nucleotide sequence ID" value="NZ_AP031496.1"/>
</dbReference>
<evidence type="ECO:0000313" key="4">
    <source>
        <dbReference type="EMBL" id="GAA4956000.1"/>
    </source>
</evidence>
<accession>A0AAV3U861</accession>
<organism evidence="4 5">
    <name type="scientific">Halioxenophilus aromaticivorans</name>
    <dbReference type="NCBI Taxonomy" id="1306992"/>
    <lineage>
        <taxon>Bacteria</taxon>
        <taxon>Pseudomonadati</taxon>
        <taxon>Pseudomonadota</taxon>
        <taxon>Gammaproteobacteria</taxon>
        <taxon>Alteromonadales</taxon>
        <taxon>Alteromonadaceae</taxon>
        <taxon>Halioxenophilus</taxon>
    </lineage>
</organism>
<dbReference type="InterPro" id="IPR035965">
    <property type="entry name" value="PAS-like_dom_sf"/>
</dbReference>
<dbReference type="InterPro" id="IPR013656">
    <property type="entry name" value="PAS_4"/>
</dbReference>
<dbReference type="PROSITE" id="PS50887">
    <property type="entry name" value="GGDEF"/>
    <property type="match status" value="2"/>
</dbReference>
<comment type="cofactor">
    <cofactor evidence="1">
        <name>Mg(2+)</name>
        <dbReference type="ChEBI" id="CHEBI:18420"/>
    </cofactor>
</comment>
<dbReference type="InterPro" id="IPR043128">
    <property type="entry name" value="Rev_trsase/Diguanyl_cyclase"/>
</dbReference>
<dbReference type="CDD" id="cd01949">
    <property type="entry name" value="GGDEF"/>
    <property type="match status" value="2"/>
</dbReference>
<feature type="domain" description="GGDEF" evidence="3">
    <location>
        <begin position="561"/>
        <end position="708"/>
    </location>
</feature>
<dbReference type="InterPro" id="IPR000160">
    <property type="entry name" value="GGDEF_dom"/>
</dbReference>
<gene>
    <name evidence="4" type="ORF">GCM10025791_40320</name>
</gene>
<feature type="coiled-coil region" evidence="2">
    <location>
        <begin position="275"/>
        <end position="305"/>
    </location>
</feature>
<reference evidence="5" key="1">
    <citation type="journal article" date="2019" name="Int. J. Syst. Evol. Microbiol.">
        <title>The Global Catalogue of Microorganisms (GCM) 10K type strain sequencing project: providing services to taxonomists for standard genome sequencing and annotation.</title>
        <authorList>
            <consortium name="The Broad Institute Genomics Platform"/>
            <consortium name="The Broad Institute Genome Sequencing Center for Infectious Disease"/>
            <person name="Wu L."/>
            <person name="Ma J."/>
        </authorList>
    </citation>
    <scope>NUCLEOTIDE SEQUENCE [LARGE SCALE GENOMIC DNA]</scope>
    <source>
        <strain evidence="5">JCM 19134</strain>
    </source>
</reference>
<dbReference type="PANTHER" id="PTHR44757">
    <property type="entry name" value="DIGUANYLATE CYCLASE DGCP"/>
    <property type="match status" value="1"/>
</dbReference>
<sequence length="726" mass="82280">MFLITDLVGWAPNDQKYELDSRKKISESFAVLFSELAAQNDVKLIRKILSVAVERDDRMKSAGFRYTDGRLLFQIRNHENGWGSYQSNKSTSTHVVVPVFANGRQLGSVEIHFTPLFSDGAVFSNPTYSWLAIASGLCFVLFLALMLRTLRQIDPSSVVPERVNAAFDSLAEGVVILDDNEHVVLANKAFSEIVKRPVESLFGIKLSELGWRPEDDAFGPEYFPWITAFSANVNRVNDRLVLDIQNDTRTMLVNSAPILDGNQIPQGMLLTFDDVTELEHQKLKLQNTVSNLEVSRKEIQRQNKELFYLATRDPLTGSYNRRFFYEQFDVLFSQAQEENKSLCCIMVDIDHFKKVNDNHGHDVGDEVIKMLAQVLESSTREEDVVGRYGGEEFCIVLPGLHIDEAISVAERIRLQIYRESHKVLPNDRRITASLGVATLADGSASQSELNKQADQALYAAKNAGRNQVVRWEKQFNDQPAEETQSENAQTTDRISLTDDPHHQLEVKNLKLQIRQLEKVADSFVEQLQKEKHYDKVTGLPNQSLFYDRVHQAIERSNREDKSAAILVIEFDSLSTNQSFLEKRISDDVFTQISKRLARIFRKTDAITVLNTTINENCTVSRINQNDFGILIADIPDQNKLPRVIDRVFSGFSEPVQVGENKIRLPFRMGISMYPNDASSAEELLSHALIAKSNADNEPNKGAYRFFNVRRGLAINGTETLVKEKIP</sequence>
<dbReference type="FunFam" id="3.30.70.270:FF:000001">
    <property type="entry name" value="Diguanylate cyclase domain protein"/>
    <property type="match status" value="1"/>
</dbReference>
<dbReference type="InterPro" id="IPR029787">
    <property type="entry name" value="Nucleotide_cyclase"/>
</dbReference>
<name>A0AAV3U861_9ALTE</name>
<keyword evidence="5" id="KW-1185">Reference proteome</keyword>
<dbReference type="EMBL" id="BAABLX010000071">
    <property type="protein sequence ID" value="GAA4956000.1"/>
    <property type="molecule type" value="Genomic_DNA"/>
</dbReference>
<dbReference type="SUPFAM" id="SSF55073">
    <property type="entry name" value="Nucleotide cyclase"/>
    <property type="match status" value="2"/>
</dbReference>
<evidence type="ECO:0000256" key="2">
    <source>
        <dbReference type="SAM" id="Coils"/>
    </source>
</evidence>
<protein>
    <recommendedName>
        <fullName evidence="3">GGDEF domain-containing protein</fullName>
    </recommendedName>
</protein>
<dbReference type="Gene3D" id="3.30.450.20">
    <property type="entry name" value="PAS domain"/>
    <property type="match status" value="1"/>
</dbReference>
<dbReference type="GO" id="GO:0003824">
    <property type="term" value="F:catalytic activity"/>
    <property type="evidence" value="ECO:0007669"/>
    <property type="project" value="UniProtKB-ARBA"/>
</dbReference>
<evidence type="ECO:0000259" key="3">
    <source>
        <dbReference type="PROSITE" id="PS50887"/>
    </source>
</evidence>
<dbReference type="InterPro" id="IPR000014">
    <property type="entry name" value="PAS"/>
</dbReference>
<dbReference type="AlphaFoldDB" id="A0AAV3U861"/>
<feature type="domain" description="GGDEF" evidence="3">
    <location>
        <begin position="340"/>
        <end position="473"/>
    </location>
</feature>
<dbReference type="InterPro" id="IPR052155">
    <property type="entry name" value="Biofilm_reg_signaling"/>
</dbReference>
<proteinExistence type="predicted"/>
<dbReference type="Proteomes" id="UP001409585">
    <property type="component" value="Unassembled WGS sequence"/>
</dbReference>
<dbReference type="PANTHER" id="PTHR44757:SF2">
    <property type="entry name" value="BIOFILM ARCHITECTURE MAINTENANCE PROTEIN MBAA"/>
    <property type="match status" value="1"/>
</dbReference>
<dbReference type="SMART" id="SM00091">
    <property type="entry name" value="PAS"/>
    <property type="match status" value="1"/>
</dbReference>
<comment type="caution">
    <text evidence="4">The sequence shown here is derived from an EMBL/GenBank/DDBJ whole genome shotgun (WGS) entry which is preliminary data.</text>
</comment>
<dbReference type="Gene3D" id="3.30.70.270">
    <property type="match status" value="2"/>
</dbReference>
<dbReference type="Pfam" id="PF00990">
    <property type="entry name" value="GGDEF"/>
    <property type="match status" value="2"/>
</dbReference>